<keyword evidence="11" id="KW-0472">Membrane</keyword>
<comment type="catalytic activity">
    <reaction evidence="13">
        <text>L-threonyl-[receptor-protein] + ATP = O-phospho-L-threonyl-[receptor-protein] + ADP + H(+)</text>
        <dbReference type="Rhea" id="RHEA:44880"/>
        <dbReference type="Rhea" id="RHEA-COMP:11024"/>
        <dbReference type="Rhea" id="RHEA-COMP:11025"/>
        <dbReference type="ChEBI" id="CHEBI:15378"/>
        <dbReference type="ChEBI" id="CHEBI:30013"/>
        <dbReference type="ChEBI" id="CHEBI:30616"/>
        <dbReference type="ChEBI" id="CHEBI:61977"/>
        <dbReference type="ChEBI" id="CHEBI:456216"/>
        <dbReference type="EC" id="2.7.11.30"/>
    </reaction>
</comment>
<dbReference type="PROSITE" id="PS50011">
    <property type="entry name" value="PROTEIN_KINASE_DOM"/>
    <property type="match status" value="1"/>
</dbReference>
<evidence type="ECO:0000256" key="3">
    <source>
        <dbReference type="ARBA" id="ARBA00022527"/>
    </source>
</evidence>
<sequence>MRCFCSSPIPDCPSDRQIECDKGVSHCILSLRYDNTTNRFVESLLECWRWADASRCPTQPGVCNILKQSRGNFQSCCCMGNLCNNSSALKMVELNDGALGGSIAQCTCGYLDTLKQNDGMDNAFGYHPPSLVRRTPKVGTGWLTPGEIEGLASRVTKLELKSQGCFGQVWHGQFALLDADCVASDPSTTDGATSAVMPSCRGDNSNQADSTGTRVVDVAVKIFRSAQKDSWQSELSLFRLPGLAHPNILRFYGADQVNDYDNGLLPDVQYWLVTEYHPLGSLYDYLHANTISWPELLRVAIAVARGLTHLHAETTLTNGTESTMGYPKLSVAHRDLNSRNVLLKSDMSACIADFGLAIRFDPGQFPSVAHPQLGTRRYMAPEVLDGAIQFSRDAYLRIDVYAMGLVFWELMSRCTGTAKHQITVSEPYRAPFEIELGPTPTMEELRLFVAHEKQRPGFNPLWTGDTHMCTLWETIEECWDQDAEARLSAGCVVKRLATLAQQAEISLDPSGTPLMTSQSRMALSQDVKFPNMCPDDDDAVEIPQRDHIGLAPLRLTAMFSPRSLSRSQTTPNPICLPVPSKCASDAISRSGHLTVTLQNEDCDTQERENLLSRSQLPL</sequence>
<dbReference type="SUPFAM" id="SSF56112">
    <property type="entry name" value="Protein kinase-like (PK-like)"/>
    <property type="match status" value="1"/>
</dbReference>
<protein>
    <recommendedName>
        <fullName evidence="13">Serine/threonine-protein kinase receptor</fullName>
        <ecNumber evidence="13">2.7.11.30</ecNumber>
    </recommendedName>
</protein>
<keyword evidence="16" id="KW-1185">Reference proteome</keyword>
<evidence type="ECO:0000256" key="8">
    <source>
        <dbReference type="ARBA" id="ARBA00022777"/>
    </source>
</evidence>
<evidence type="ECO:0000313" key="15">
    <source>
        <dbReference type="EMBL" id="TPP59404.1"/>
    </source>
</evidence>
<keyword evidence="3 13" id="KW-0723">Serine/threonine-protein kinase</keyword>
<keyword evidence="6" id="KW-0732">Signal</keyword>
<keyword evidence="10" id="KW-1133">Transmembrane helix</keyword>
<dbReference type="EC" id="2.7.11.30" evidence="13"/>
<evidence type="ECO:0000259" key="14">
    <source>
        <dbReference type="PROSITE" id="PS50011"/>
    </source>
</evidence>
<dbReference type="Proteomes" id="UP000316759">
    <property type="component" value="Unassembled WGS sequence"/>
</dbReference>
<evidence type="ECO:0000256" key="7">
    <source>
        <dbReference type="ARBA" id="ARBA00022741"/>
    </source>
</evidence>
<keyword evidence="5" id="KW-0812">Transmembrane</keyword>
<evidence type="ECO:0000256" key="2">
    <source>
        <dbReference type="ARBA" id="ARBA00009605"/>
    </source>
</evidence>
<comment type="subcellular location">
    <subcellularLocation>
        <location evidence="1 13">Membrane</location>
        <topology evidence="1 13">Single-pass type I membrane protein</topology>
    </subcellularLocation>
</comment>
<keyword evidence="9 13" id="KW-0067">ATP-binding</keyword>
<name>A0A504YE36_FASGI</name>
<dbReference type="OrthoDB" id="547665at2759"/>
<evidence type="ECO:0000256" key="1">
    <source>
        <dbReference type="ARBA" id="ARBA00004479"/>
    </source>
</evidence>
<gene>
    <name evidence="15" type="ORF">FGIG_05129</name>
</gene>
<dbReference type="PANTHER" id="PTHR23255:SF98">
    <property type="entry name" value="SERINE_THREONINE-PROTEIN KINASE RECEPTOR"/>
    <property type="match status" value="1"/>
</dbReference>
<feature type="domain" description="Protein kinase" evidence="14">
    <location>
        <begin position="155"/>
        <end position="499"/>
    </location>
</feature>
<keyword evidence="7 13" id="KW-0547">Nucleotide-binding</keyword>
<dbReference type="GO" id="GO:0005524">
    <property type="term" value="F:ATP binding"/>
    <property type="evidence" value="ECO:0007669"/>
    <property type="project" value="UniProtKB-UniRule"/>
</dbReference>
<keyword evidence="13" id="KW-0464">Manganese</keyword>
<comment type="caution">
    <text evidence="15">The sequence shown here is derived from an EMBL/GenBank/DDBJ whole genome shotgun (WGS) entry which is preliminary data.</text>
</comment>
<keyword evidence="13" id="KW-0479">Metal-binding</keyword>
<evidence type="ECO:0000256" key="4">
    <source>
        <dbReference type="ARBA" id="ARBA00022679"/>
    </source>
</evidence>
<evidence type="ECO:0000256" key="12">
    <source>
        <dbReference type="ARBA" id="ARBA00023170"/>
    </source>
</evidence>
<dbReference type="InterPro" id="IPR000333">
    <property type="entry name" value="TGFB_receptor"/>
</dbReference>
<dbReference type="Pfam" id="PF07714">
    <property type="entry name" value="PK_Tyr_Ser-Thr"/>
    <property type="match status" value="1"/>
</dbReference>
<dbReference type="Gene3D" id="1.10.510.10">
    <property type="entry name" value="Transferase(Phosphotransferase) domain 1"/>
    <property type="match status" value="1"/>
</dbReference>
<dbReference type="GO" id="GO:0017002">
    <property type="term" value="F:activin receptor activity"/>
    <property type="evidence" value="ECO:0007669"/>
    <property type="project" value="TreeGrafter"/>
</dbReference>
<dbReference type="GO" id="GO:0048185">
    <property type="term" value="F:activin binding"/>
    <property type="evidence" value="ECO:0007669"/>
    <property type="project" value="TreeGrafter"/>
</dbReference>
<keyword evidence="13" id="KW-0460">Magnesium</keyword>
<dbReference type="InterPro" id="IPR001245">
    <property type="entry name" value="Ser-Thr/Tyr_kinase_cat_dom"/>
</dbReference>
<keyword evidence="4 13" id="KW-0808">Transferase</keyword>
<dbReference type="AlphaFoldDB" id="A0A504YE36"/>
<dbReference type="SMART" id="SM00220">
    <property type="entry name" value="S_TKc"/>
    <property type="match status" value="1"/>
</dbReference>
<dbReference type="InterPro" id="IPR000719">
    <property type="entry name" value="Prot_kinase_dom"/>
</dbReference>
<dbReference type="Gene3D" id="3.30.200.20">
    <property type="entry name" value="Phosphorylase Kinase, domain 1"/>
    <property type="match status" value="1"/>
</dbReference>
<evidence type="ECO:0000256" key="6">
    <source>
        <dbReference type="ARBA" id="ARBA00022729"/>
    </source>
</evidence>
<organism evidence="15 16">
    <name type="scientific">Fasciola gigantica</name>
    <name type="common">Giant liver fluke</name>
    <dbReference type="NCBI Taxonomy" id="46835"/>
    <lineage>
        <taxon>Eukaryota</taxon>
        <taxon>Metazoa</taxon>
        <taxon>Spiralia</taxon>
        <taxon>Lophotrochozoa</taxon>
        <taxon>Platyhelminthes</taxon>
        <taxon>Trematoda</taxon>
        <taxon>Digenea</taxon>
        <taxon>Plagiorchiida</taxon>
        <taxon>Echinostomata</taxon>
        <taxon>Echinostomatoidea</taxon>
        <taxon>Fasciolidae</taxon>
        <taxon>Fasciola</taxon>
    </lineage>
</organism>
<dbReference type="STRING" id="46835.A0A504YE36"/>
<reference evidence="15 16" key="1">
    <citation type="submission" date="2019-04" db="EMBL/GenBank/DDBJ databases">
        <title>Annotation for the trematode Fasciola gigantica.</title>
        <authorList>
            <person name="Choi Y.-J."/>
        </authorList>
    </citation>
    <scope>NUCLEOTIDE SEQUENCE [LARGE SCALE GENOMIC DNA]</scope>
    <source>
        <strain evidence="15">Uganda_cow_1</strain>
    </source>
</reference>
<evidence type="ECO:0000256" key="10">
    <source>
        <dbReference type="ARBA" id="ARBA00022989"/>
    </source>
</evidence>
<evidence type="ECO:0000256" key="13">
    <source>
        <dbReference type="RuleBase" id="RU361271"/>
    </source>
</evidence>
<dbReference type="PRINTS" id="PR00653">
    <property type="entry name" value="ACTIVIN2R"/>
</dbReference>
<comment type="cofactor">
    <cofactor evidence="13">
        <name>Mg(2+)</name>
        <dbReference type="ChEBI" id="CHEBI:18420"/>
    </cofactor>
    <cofactor evidence="13">
        <name>Mn(2+)</name>
        <dbReference type="ChEBI" id="CHEBI:29035"/>
    </cofactor>
</comment>
<proteinExistence type="inferred from homology"/>
<evidence type="ECO:0000256" key="9">
    <source>
        <dbReference type="ARBA" id="ARBA00022840"/>
    </source>
</evidence>
<dbReference type="EMBL" id="SUNJ01010758">
    <property type="protein sequence ID" value="TPP59404.1"/>
    <property type="molecule type" value="Genomic_DNA"/>
</dbReference>
<comment type="similarity">
    <text evidence="2 13">Belongs to the protein kinase superfamily. TKL Ser/Thr protein kinase family. TGFB receptor subfamily.</text>
</comment>
<evidence type="ECO:0000256" key="5">
    <source>
        <dbReference type="ARBA" id="ARBA00022692"/>
    </source>
</evidence>
<accession>A0A504YE36</accession>
<keyword evidence="12 13" id="KW-0675">Receptor</keyword>
<dbReference type="PANTHER" id="PTHR23255">
    <property type="entry name" value="TRANSFORMING GROWTH FACTOR-BETA RECEPTOR TYPE I AND II"/>
    <property type="match status" value="1"/>
</dbReference>
<evidence type="ECO:0000256" key="11">
    <source>
        <dbReference type="ARBA" id="ARBA00023136"/>
    </source>
</evidence>
<dbReference type="CDD" id="cd23533">
    <property type="entry name" value="TFP_LU_ECD_BMPR2_like"/>
    <property type="match status" value="1"/>
</dbReference>
<evidence type="ECO:0000313" key="16">
    <source>
        <dbReference type="Proteomes" id="UP000316759"/>
    </source>
</evidence>
<dbReference type="InterPro" id="IPR011009">
    <property type="entry name" value="Kinase-like_dom_sf"/>
</dbReference>
<dbReference type="GO" id="GO:0071363">
    <property type="term" value="P:cellular response to growth factor stimulus"/>
    <property type="evidence" value="ECO:0007669"/>
    <property type="project" value="TreeGrafter"/>
</dbReference>
<keyword evidence="8 13" id="KW-0418">Kinase</keyword>
<dbReference type="GO" id="GO:0048179">
    <property type="term" value="C:activin receptor complex"/>
    <property type="evidence" value="ECO:0007669"/>
    <property type="project" value="TreeGrafter"/>
</dbReference>
<dbReference type="GO" id="GO:0046872">
    <property type="term" value="F:metal ion binding"/>
    <property type="evidence" value="ECO:0007669"/>
    <property type="project" value="UniProtKB-KW"/>
</dbReference>